<dbReference type="EMBL" id="LWCA01002394">
    <property type="protein sequence ID" value="OAF63898.1"/>
    <property type="molecule type" value="Genomic_DNA"/>
</dbReference>
<feature type="non-terminal residue" evidence="1">
    <location>
        <position position="1"/>
    </location>
</feature>
<evidence type="ECO:0000313" key="1">
    <source>
        <dbReference type="EMBL" id="OAF63898.1"/>
    </source>
</evidence>
<gene>
    <name evidence="1" type="ORF">A3Q56_08400</name>
</gene>
<dbReference type="AlphaFoldDB" id="A0A177APG9"/>
<dbReference type="Proteomes" id="UP000078046">
    <property type="component" value="Unassembled WGS sequence"/>
</dbReference>
<name>A0A177APG9_9BILA</name>
<keyword evidence="2" id="KW-1185">Reference proteome</keyword>
<sequence length="92" mass="10724">SVACGLNCLFFMTVDGKMYLYESDMKCDNEMSILENTELVLRIDKKAQYHKSTDSIQLGKVKLYYSGCMFVVDTSSHYEYSNMAKMKKRYEL</sequence>
<reference evidence="1 2" key="1">
    <citation type="submission" date="2016-04" db="EMBL/GenBank/DDBJ databases">
        <title>The genome of Intoshia linei affirms orthonectids as highly simplified spiralians.</title>
        <authorList>
            <person name="Mikhailov K.V."/>
            <person name="Slusarev G.S."/>
            <person name="Nikitin M.A."/>
            <person name="Logacheva M.D."/>
            <person name="Penin A."/>
            <person name="Aleoshin V."/>
            <person name="Panchin Y.V."/>
        </authorList>
    </citation>
    <scope>NUCLEOTIDE SEQUENCE [LARGE SCALE GENOMIC DNA]</scope>
    <source>
        <strain evidence="1">Intl2013</strain>
        <tissue evidence="1">Whole animal</tissue>
    </source>
</reference>
<accession>A0A177APG9</accession>
<protein>
    <submittedName>
        <fullName evidence="1">Uncharacterized protein</fullName>
    </submittedName>
</protein>
<proteinExistence type="predicted"/>
<organism evidence="1 2">
    <name type="scientific">Intoshia linei</name>
    <dbReference type="NCBI Taxonomy" id="1819745"/>
    <lineage>
        <taxon>Eukaryota</taxon>
        <taxon>Metazoa</taxon>
        <taxon>Spiralia</taxon>
        <taxon>Lophotrochozoa</taxon>
        <taxon>Mesozoa</taxon>
        <taxon>Orthonectida</taxon>
        <taxon>Rhopaluridae</taxon>
        <taxon>Intoshia</taxon>
    </lineage>
</organism>
<evidence type="ECO:0000313" key="2">
    <source>
        <dbReference type="Proteomes" id="UP000078046"/>
    </source>
</evidence>
<comment type="caution">
    <text evidence="1">The sequence shown here is derived from an EMBL/GenBank/DDBJ whole genome shotgun (WGS) entry which is preliminary data.</text>
</comment>